<dbReference type="FunCoup" id="A0A6J2WXA1">
    <property type="interactions" value="1074"/>
</dbReference>
<comment type="function">
    <text evidence="12">Protein-lysine N-methyltransferase. Monomethylates PRMT5, modulating its transcriptional activity. May also act as a histone methyltransferase. Plays a critical role in cardiac development. Acts as a key epigenetic regulator of gene expression during cardiac development via its dual activities as a methyltransferase and negative regulator of HDAC1.</text>
</comment>
<evidence type="ECO:0000313" key="20">
    <source>
        <dbReference type="RefSeq" id="XP_030648940.1"/>
    </source>
</evidence>
<comment type="subcellular location">
    <subcellularLocation>
        <location evidence="2">Cytoplasm</location>
    </subcellularLocation>
    <subcellularLocation>
        <location evidence="1">Nucleus</location>
    </subcellularLocation>
</comment>
<evidence type="ECO:0000256" key="16">
    <source>
        <dbReference type="SAM" id="MobiDB-lite"/>
    </source>
</evidence>
<dbReference type="SUPFAM" id="SSF82199">
    <property type="entry name" value="SET domain"/>
    <property type="match status" value="1"/>
</dbReference>
<dbReference type="Proteomes" id="UP000504632">
    <property type="component" value="Chromosome 15"/>
</dbReference>
<dbReference type="InterPro" id="IPR001214">
    <property type="entry name" value="SET_dom"/>
</dbReference>
<evidence type="ECO:0000256" key="5">
    <source>
        <dbReference type="ARBA" id="ARBA00022679"/>
    </source>
</evidence>
<name>A0A6J2WXA1_CHACN</name>
<dbReference type="GO" id="GO:0008270">
    <property type="term" value="F:zinc ion binding"/>
    <property type="evidence" value="ECO:0007669"/>
    <property type="project" value="UniProtKB-KW"/>
</dbReference>
<evidence type="ECO:0000256" key="12">
    <source>
        <dbReference type="ARBA" id="ARBA00093423"/>
    </source>
</evidence>
<keyword evidence="5" id="KW-0808">Transferase</keyword>
<dbReference type="GO" id="GO:0005737">
    <property type="term" value="C:cytoplasm"/>
    <property type="evidence" value="ECO:0007669"/>
    <property type="project" value="UniProtKB-SubCell"/>
</dbReference>
<accession>A0A6J2WXA1</accession>
<keyword evidence="3" id="KW-0963">Cytoplasm</keyword>
<dbReference type="GeneID" id="115828971"/>
<dbReference type="InterPro" id="IPR046341">
    <property type="entry name" value="SET_dom_sf"/>
</dbReference>
<dbReference type="GO" id="GO:0007507">
    <property type="term" value="P:heart development"/>
    <property type="evidence" value="ECO:0007669"/>
    <property type="project" value="TreeGrafter"/>
</dbReference>
<keyword evidence="7" id="KW-0479">Metal-binding</keyword>
<keyword evidence="19" id="KW-1185">Reference proteome</keyword>
<keyword evidence="6" id="KW-0949">S-adenosyl-L-methionine</keyword>
<evidence type="ECO:0000259" key="17">
    <source>
        <dbReference type="PROSITE" id="PS50280"/>
    </source>
</evidence>
<keyword evidence="4" id="KW-0489">Methyltransferase</keyword>
<feature type="domain" description="MYND-type" evidence="18">
    <location>
        <begin position="255"/>
        <end position="294"/>
    </location>
</feature>
<evidence type="ECO:0000256" key="10">
    <source>
        <dbReference type="ARBA" id="ARBA00023242"/>
    </source>
</evidence>
<dbReference type="Pfam" id="PF13424">
    <property type="entry name" value="TPR_12"/>
    <property type="match status" value="1"/>
</dbReference>
<evidence type="ECO:0000256" key="9">
    <source>
        <dbReference type="ARBA" id="ARBA00022833"/>
    </source>
</evidence>
<dbReference type="Gene3D" id="2.170.270.10">
    <property type="entry name" value="SET domain"/>
    <property type="match status" value="1"/>
</dbReference>
<evidence type="ECO:0000259" key="18">
    <source>
        <dbReference type="PROSITE" id="PS50865"/>
    </source>
</evidence>
<feature type="compositionally biased region" description="Basic and acidic residues" evidence="16">
    <location>
        <begin position="334"/>
        <end position="352"/>
    </location>
</feature>
<evidence type="ECO:0000256" key="2">
    <source>
        <dbReference type="ARBA" id="ARBA00004496"/>
    </source>
</evidence>
<dbReference type="GO" id="GO:0032259">
    <property type="term" value="P:methylation"/>
    <property type="evidence" value="ECO:0007669"/>
    <property type="project" value="UniProtKB-KW"/>
</dbReference>
<dbReference type="PROSITE" id="PS50280">
    <property type="entry name" value="SET"/>
    <property type="match status" value="1"/>
</dbReference>
<dbReference type="Gene3D" id="1.25.40.10">
    <property type="entry name" value="Tetratricopeptide repeat domain"/>
    <property type="match status" value="2"/>
</dbReference>
<dbReference type="RefSeq" id="XP_030648940.1">
    <property type="nucleotide sequence ID" value="XM_030793080.1"/>
</dbReference>
<evidence type="ECO:0000256" key="1">
    <source>
        <dbReference type="ARBA" id="ARBA00004123"/>
    </source>
</evidence>
<dbReference type="CTD" id="114826"/>
<proteinExistence type="predicted"/>
<evidence type="ECO:0000256" key="13">
    <source>
        <dbReference type="ARBA" id="ARBA00093635"/>
    </source>
</evidence>
<dbReference type="SUPFAM" id="SSF144232">
    <property type="entry name" value="HIT/MYND zinc finger-like"/>
    <property type="match status" value="1"/>
</dbReference>
<feature type="domain" description="SET" evidence="17">
    <location>
        <begin position="194"/>
        <end position="566"/>
    </location>
</feature>
<feature type="region of interest" description="Disordered" evidence="16">
    <location>
        <begin position="326"/>
        <end position="367"/>
    </location>
</feature>
<dbReference type="InterPro" id="IPR002893">
    <property type="entry name" value="Znf_MYND"/>
</dbReference>
<keyword evidence="9" id="KW-0862">Zinc</keyword>
<dbReference type="GO" id="GO:0008168">
    <property type="term" value="F:methyltransferase activity"/>
    <property type="evidence" value="ECO:0007669"/>
    <property type="project" value="UniProtKB-KW"/>
</dbReference>
<evidence type="ECO:0000256" key="4">
    <source>
        <dbReference type="ARBA" id="ARBA00022603"/>
    </source>
</evidence>
<evidence type="ECO:0000256" key="8">
    <source>
        <dbReference type="ARBA" id="ARBA00022771"/>
    </source>
</evidence>
<evidence type="ECO:0000313" key="19">
    <source>
        <dbReference type="Proteomes" id="UP000504632"/>
    </source>
</evidence>
<gene>
    <name evidence="20" type="primary">smyd4</name>
</gene>
<keyword evidence="8 15" id="KW-0863">Zinc-finger</keyword>
<dbReference type="PROSITE" id="PS50865">
    <property type="entry name" value="ZF_MYND_2"/>
    <property type="match status" value="1"/>
</dbReference>
<feature type="region of interest" description="Disordered" evidence="16">
    <location>
        <begin position="513"/>
        <end position="541"/>
    </location>
</feature>
<feature type="compositionally biased region" description="Polar residues" evidence="16">
    <location>
        <begin position="513"/>
        <end position="526"/>
    </location>
</feature>
<keyword evidence="10" id="KW-0539">Nucleus</keyword>
<evidence type="ECO:0000256" key="3">
    <source>
        <dbReference type="ARBA" id="ARBA00022490"/>
    </source>
</evidence>
<dbReference type="PANTHER" id="PTHR46165:SF2">
    <property type="entry name" value="SET AND MYND DOMAIN-CONTAINING PROTEIN 4"/>
    <property type="match status" value="1"/>
</dbReference>
<reference evidence="20" key="1">
    <citation type="submission" date="2025-08" db="UniProtKB">
        <authorList>
            <consortium name="RefSeq"/>
        </authorList>
    </citation>
    <scope>IDENTIFICATION</scope>
</reference>
<dbReference type="InParanoid" id="A0A6J2WXA1"/>
<dbReference type="PANTHER" id="PTHR46165">
    <property type="entry name" value="SET AND MYND DOMAIN-CONTAINING PROTEIN 4"/>
    <property type="match status" value="1"/>
</dbReference>
<evidence type="ECO:0000256" key="15">
    <source>
        <dbReference type="PROSITE-ProRule" id="PRU00134"/>
    </source>
</evidence>
<comment type="catalytic activity">
    <reaction evidence="11">
        <text>L-lysyl-[protein] + S-adenosyl-L-methionine = N(6)-methyl-L-lysyl-[protein] + S-adenosyl-L-homocysteine + H(+)</text>
        <dbReference type="Rhea" id="RHEA:51736"/>
        <dbReference type="Rhea" id="RHEA-COMP:9752"/>
        <dbReference type="Rhea" id="RHEA-COMP:13053"/>
        <dbReference type="ChEBI" id="CHEBI:15378"/>
        <dbReference type="ChEBI" id="CHEBI:29969"/>
        <dbReference type="ChEBI" id="CHEBI:57856"/>
        <dbReference type="ChEBI" id="CHEBI:59789"/>
        <dbReference type="ChEBI" id="CHEBI:61929"/>
    </reaction>
</comment>
<evidence type="ECO:0000256" key="11">
    <source>
        <dbReference type="ARBA" id="ARBA00048985"/>
    </source>
</evidence>
<dbReference type="InterPro" id="IPR044421">
    <property type="entry name" value="SMYD4_SET"/>
</dbReference>
<sequence>MDLPCPKWMKHVEQKWTGLSAETRQSFTVLDKTDEMFQFGLSQINQEDLEILTDVSGDYGAQKSPESAGRFREQGNRSFKARDYAAAALLYSKGICHATKGTEQLALCYANRSAALFYLSLYKECLADICRALDEGYPGHLRHKLSERRTQCLNRLREQGRDPEVNGTENVLVNTDFQTAQGEEGADAVSYVSPDVSVCLNPGKGRHLLARVEKPAGEVVLEDTAYSSVLIPGEGRCTEGERTKRTAFGTEDRHCHHCLSHSLNPIPCASCSYARYCGERCQREAWQQYHCWDCPIGSELLALGVLAHLSLRVALKAGLKEVQKARGNAVTPKNDVHEPTKENFLNEDKDGGEGLSTKFPSGQKSPASEVPFGGNSLSVTCSQCHDHSSCYHESYLGVYSLLPHVTKQAPSLRFLLAVTMGVLYQRLQKVGPPPASWDSTGQGGGWAPEMTMLGATALRHMMQLRCNAQAVRTVRVSDETGSSVQSSQEIRVATAIFPVLSLLNHSCSPNTSLTFTTDLPSEPSKTTDSDGPETKSVISHTSPGIRVVVRTSRDVAAGQELLHCYGPHYSRMEVWERQHLLQEQYFFHCQCQACQRETGSSSKTQEPAAARGFKCSKCEGPLQSDGDGSLCLRSSCGHFVSKTDMEWRLQSIRHHLDRGVQSLEMDRADEALGILKEASAQADSILERTHPLQGELADTVARAYATMGDWSRAAVHLRRSVEAVRSQYGENSVELGRQLFKLAQLHFNGGDAGSAMSVIPAARCSLSLHCGPRCEELQELQAMEDCLRGVL</sequence>
<dbReference type="GO" id="GO:0042826">
    <property type="term" value="F:histone deacetylase binding"/>
    <property type="evidence" value="ECO:0007669"/>
    <property type="project" value="TreeGrafter"/>
</dbReference>
<evidence type="ECO:0000256" key="7">
    <source>
        <dbReference type="ARBA" id="ARBA00022723"/>
    </source>
</evidence>
<organism evidence="19 20">
    <name type="scientific">Chanos chanos</name>
    <name type="common">Milkfish</name>
    <name type="synonym">Mugil chanos</name>
    <dbReference type="NCBI Taxonomy" id="29144"/>
    <lineage>
        <taxon>Eukaryota</taxon>
        <taxon>Metazoa</taxon>
        <taxon>Chordata</taxon>
        <taxon>Craniata</taxon>
        <taxon>Vertebrata</taxon>
        <taxon>Euteleostomi</taxon>
        <taxon>Actinopterygii</taxon>
        <taxon>Neopterygii</taxon>
        <taxon>Teleostei</taxon>
        <taxon>Ostariophysi</taxon>
        <taxon>Gonorynchiformes</taxon>
        <taxon>Chanidae</taxon>
        <taxon>Chanos</taxon>
    </lineage>
</organism>
<dbReference type="OrthoDB" id="62495at2759"/>
<evidence type="ECO:0000256" key="6">
    <source>
        <dbReference type="ARBA" id="ARBA00022691"/>
    </source>
</evidence>
<dbReference type="Pfam" id="PF01753">
    <property type="entry name" value="zf-MYND"/>
    <property type="match status" value="1"/>
</dbReference>
<protein>
    <recommendedName>
        <fullName evidence="13">Protein-lysine N-methyltransferase SMYD4</fullName>
    </recommendedName>
    <alternativeName>
        <fullName evidence="14">SET and MYND domain-containing protein 4</fullName>
    </alternativeName>
</protein>
<dbReference type="GO" id="GO:0005634">
    <property type="term" value="C:nucleus"/>
    <property type="evidence" value="ECO:0007669"/>
    <property type="project" value="UniProtKB-SubCell"/>
</dbReference>
<dbReference type="SUPFAM" id="SSF48452">
    <property type="entry name" value="TPR-like"/>
    <property type="match status" value="1"/>
</dbReference>
<dbReference type="InterPro" id="IPR052097">
    <property type="entry name" value="SET-MYND_domain_protein"/>
</dbReference>
<dbReference type="CDD" id="cd10536">
    <property type="entry name" value="SET_SMYD4"/>
    <property type="match status" value="1"/>
</dbReference>
<evidence type="ECO:0000256" key="14">
    <source>
        <dbReference type="ARBA" id="ARBA00093680"/>
    </source>
</evidence>
<dbReference type="InterPro" id="IPR011990">
    <property type="entry name" value="TPR-like_helical_dom_sf"/>
</dbReference>
<dbReference type="AlphaFoldDB" id="A0A6J2WXA1"/>
<dbReference type="Pfam" id="PF00856">
    <property type="entry name" value="SET"/>
    <property type="match status" value="1"/>
</dbReference>